<feature type="transmembrane region" description="Helical" evidence="1">
    <location>
        <begin position="163"/>
        <end position="186"/>
    </location>
</feature>
<evidence type="ECO:0000313" key="3">
    <source>
        <dbReference type="Proteomes" id="UP000243797"/>
    </source>
</evidence>
<keyword evidence="1" id="KW-0812">Transmembrane</keyword>
<dbReference type="PANTHER" id="PTHR12840">
    <property type="entry name" value="NADH-UBIQUINONE OXIDOREDUCTASE ASHI SUBUNIT"/>
    <property type="match status" value="1"/>
</dbReference>
<reference evidence="2 3" key="1">
    <citation type="submission" date="2017-06" db="EMBL/GenBank/DDBJ databases">
        <title>Draft genome sequence of a variant of Elsinoe murrayae.</title>
        <authorList>
            <person name="Cheng Q."/>
        </authorList>
    </citation>
    <scope>NUCLEOTIDE SEQUENCE [LARGE SCALE GENOMIC DNA]</scope>
    <source>
        <strain evidence="2 3">CQ-2017a</strain>
    </source>
</reference>
<name>A0A2K1R2M0_9PEZI</name>
<gene>
    <name evidence="2" type="ORF">CAC42_889</name>
</gene>
<protein>
    <submittedName>
        <fullName evidence="2">Uncharacterized protein</fullName>
    </submittedName>
</protein>
<dbReference type="GO" id="GO:0005739">
    <property type="term" value="C:mitochondrion"/>
    <property type="evidence" value="ECO:0007669"/>
    <property type="project" value="InterPro"/>
</dbReference>
<evidence type="ECO:0000313" key="2">
    <source>
        <dbReference type="EMBL" id="PNS21530.1"/>
    </source>
</evidence>
<dbReference type="OrthoDB" id="2014058at2759"/>
<proteinExistence type="predicted"/>
<dbReference type="AlphaFoldDB" id="A0A2K1R2M0"/>
<keyword evidence="1" id="KW-1133">Transmembrane helix</keyword>
<dbReference type="Pfam" id="PF05821">
    <property type="entry name" value="NDUF_B8"/>
    <property type="match status" value="1"/>
</dbReference>
<sequence length="217" mass="24229">MRCHLQVVVSRFIKAANQSQRDGWVLASPRDFTSNAPSNTLNQTPSHRSANMFRRAILSARPLSRPATIRAQFAQVRLASASLGQDPEVSLSPEPAMTEVDLDDTKMNGHYPDIPRVKRSLRDPYDDWWDPQERRNYGEPIHEDNDILGVFSTEPYTHFTASWGWVLMGSFVATVLTLCGTVAVYYPDKQSAPRTFVDGLEKELGGPGALPAQKEGQ</sequence>
<keyword evidence="3" id="KW-1185">Reference proteome</keyword>
<comment type="caution">
    <text evidence="2">The sequence shown here is derived from an EMBL/GenBank/DDBJ whole genome shotgun (WGS) entry which is preliminary data.</text>
</comment>
<dbReference type="InterPro" id="IPR008699">
    <property type="entry name" value="NDUFB8"/>
</dbReference>
<dbReference type="PANTHER" id="PTHR12840:SF1">
    <property type="entry name" value="NADH DEHYDROGENASE [UBIQUINONE] 1 BETA SUBCOMPLEX SUBUNIT 8, MITOCHONDRIAL"/>
    <property type="match status" value="1"/>
</dbReference>
<dbReference type="EMBL" id="NKHZ01000011">
    <property type="protein sequence ID" value="PNS21530.1"/>
    <property type="molecule type" value="Genomic_DNA"/>
</dbReference>
<organism evidence="2 3">
    <name type="scientific">Sphaceloma murrayae</name>
    <dbReference type="NCBI Taxonomy" id="2082308"/>
    <lineage>
        <taxon>Eukaryota</taxon>
        <taxon>Fungi</taxon>
        <taxon>Dikarya</taxon>
        <taxon>Ascomycota</taxon>
        <taxon>Pezizomycotina</taxon>
        <taxon>Dothideomycetes</taxon>
        <taxon>Dothideomycetidae</taxon>
        <taxon>Myriangiales</taxon>
        <taxon>Elsinoaceae</taxon>
        <taxon>Sphaceloma</taxon>
    </lineage>
</organism>
<accession>A0A2K1R2M0</accession>
<keyword evidence="1" id="KW-0472">Membrane</keyword>
<evidence type="ECO:0000256" key="1">
    <source>
        <dbReference type="SAM" id="Phobius"/>
    </source>
</evidence>
<dbReference type="Proteomes" id="UP000243797">
    <property type="component" value="Unassembled WGS sequence"/>
</dbReference>
<dbReference type="STRING" id="2082308.A0A2K1R2M0"/>
<dbReference type="InParanoid" id="A0A2K1R2M0"/>